<dbReference type="GO" id="GO:0004176">
    <property type="term" value="F:ATP-dependent peptidase activity"/>
    <property type="evidence" value="ECO:0007669"/>
    <property type="project" value="UniProtKB-UniRule"/>
</dbReference>
<keyword evidence="3" id="KW-1133">Transmembrane helix</keyword>
<dbReference type="InterPro" id="IPR014721">
    <property type="entry name" value="Ribsml_uS5_D2-typ_fold_subgr"/>
</dbReference>
<dbReference type="GO" id="GO:0004252">
    <property type="term" value="F:serine-type endopeptidase activity"/>
    <property type="evidence" value="ECO:0007669"/>
    <property type="project" value="UniProtKB-UniRule"/>
</dbReference>
<comment type="caution">
    <text evidence="6">The sequence shown here is derived from an EMBL/GenBank/DDBJ whole genome shotgun (WGS) entry which is preliminary data.</text>
</comment>
<keyword evidence="1" id="KW-0645">Protease</keyword>
<feature type="active site" evidence="1">
    <location>
        <position position="338"/>
    </location>
</feature>
<dbReference type="PROSITE" id="PS51786">
    <property type="entry name" value="LON_PROTEOLYTIC"/>
    <property type="match status" value="1"/>
</dbReference>
<dbReference type="Pfam" id="PF05362">
    <property type="entry name" value="Lon_C"/>
    <property type="match status" value="1"/>
</dbReference>
<evidence type="ECO:0000256" key="2">
    <source>
        <dbReference type="SAM" id="MobiDB-lite"/>
    </source>
</evidence>
<evidence type="ECO:0000256" key="3">
    <source>
        <dbReference type="SAM" id="Phobius"/>
    </source>
</evidence>
<feature type="domain" description="Lon proteolytic" evidence="5">
    <location>
        <begin position="285"/>
        <end position="386"/>
    </location>
</feature>
<feature type="region of interest" description="Disordered" evidence="2">
    <location>
        <begin position="1"/>
        <end position="47"/>
    </location>
</feature>
<dbReference type="AlphaFoldDB" id="A0A2T0UYF7"/>
<accession>A0A2T0UYF7</accession>
<dbReference type="Proteomes" id="UP000237822">
    <property type="component" value="Unassembled WGS sequence"/>
</dbReference>
<dbReference type="SUPFAM" id="SSF50156">
    <property type="entry name" value="PDZ domain-like"/>
    <property type="match status" value="1"/>
</dbReference>
<evidence type="ECO:0000259" key="4">
    <source>
        <dbReference type="PROSITE" id="PS50106"/>
    </source>
</evidence>
<dbReference type="InterPro" id="IPR008269">
    <property type="entry name" value="Lon_proteolytic"/>
</dbReference>
<evidence type="ECO:0000259" key="5">
    <source>
        <dbReference type="PROSITE" id="PS51786"/>
    </source>
</evidence>
<dbReference type="InterPro" id="IPR036034">
    <property type="entry name" value="PDZ_sf"/>
</dbReference>
<dbReference type="PROSITE" id="PS50106">
    <property type="entry name" value="PDZ"/>
    <property type="match status" value="1"/>
</dbReference>
<dbReference type="EMBL" id="PVTI01000003">
    <property type="protein sequence ID" value="PRY62965.1"/>
    <property type="molecule type" value="Genomic_DNA"/>
</dbReference>
<dbReference type="InterPro" id="IPR020568">
    <property type="entry name" value="Ribosomal_Su5_D2-typ_SF"/>
</dbReference>
<keyword evidence="3" id="KW-0472">Membrane</keyword>
<feature type="active site" evidence="1">
    <location>
        <position position="293"/>
    </location>
</feature>
<gene>
    <name evidence="6" type="ORF">BCF74_103174</name>
</gene>
<dbReference type="SUPFAM" id="SSF54211">
    <property type="entry name" value="Ribosomal protein S5 domain 2-like"/>
    <property type="match status" value="1"/>
</dbReference>
<keyword evidence="3" id="KW-0812">Transmembrane</keyword>
<keyword evidence="1" id="KW-0720">Serine protease</keyword>
<dbReference type="InterPro" id="IPR001478">
    <property type="entry name" value="PDZ"/>
</dbReference>
<protein>
    <recommendedName>
        <fullName evidence="1">endopeptidase La</fullName>
        <ecNumber evidence="1">3.4.21.53</ecNumber>
    </recommendedName>
</protein>
<organism evidence="6 7">
    <name type="scientific">Knoellia remsis</name>
    <dbReference type="NCBI Taxonomy" id="407159"/>
    <lineage>
        <taxon>Bacteria</taxon>
        <taxon>Bacillati</taxon>
        <taxon>Actinomycetota</taxon>
        <taxon>Actinomycetes</taxon>
        <taxon>Micrococcales</taxon>
        <taxon>Intrasporangiaceae</taxon>
        <taxon>Knoellia</taxon>
    </lineage>
</organism>
<evidence type="ECO:0000313" key="6">
    <source>
        <dbReference type="EMBL" id="PRY62965.1"/>
    </source>
</evidence>
<dbReference type="Pfam" id="PF13180">
    <property type="entry name" value="PDZ_2"/>
    <property type="match status" value="1"/>
</dbReference>
<comment type="catalytic activity">
    <reaction evidence="1">
        <text>Hydrolysis of proteins in presence of ATP.</text>
        <dbReference type="EC" id="3.4.21.53"/>
    </reaction>
</comment>
<dbReference type="EC" id="3.4.21.53" evidence="1"/>
<sequence>MGGAVVRRLRRNRPWTPQATQPGGDPLSPTHDAAYGPTSPVGGPVTQADPYAVGRRSSTLLTLLFVLIVAGGVVSFIPLPYVVLQPGPVTNTLGELDGKPIIQVKGATAYPAKGTLDFTTVRVVGGPGVRVNAFDLAEAALRKDYEIFPREQIYPEATTREQIQQENAAEMVDSQEVAAAVALRETGRTVPEKVVVSQVPEGSPATGVLKAGDQFVSVAGKPADDASAVQGAVRATKAGTPVSVVVRRDGKEQTLSVPTRDNDGTTIIGVLLGRDYELPVDVTITAGGVGGPSAGTMFSLAVYDVLTPGDLTGGKQIAGTGTMSPDETVGPIGGIRQKLSGAKDGGAEWFLAPEDNCGEVVGHVPDGLRVVRVGTFTEALDAVEAIAAGKGNDLPSCASSP</sequence>
<evidence type="ECO:0000313" key="7">
    <source>
        <dbReference type="Proteomes" id="UP000237822"/>
    </source>
</evidence>
<evidence type="ECO:0000256" key="1">
    <source>
        <dbReference type="PROSITE-ProRule" id="PRU01122"/>
    </source>
</evidence>
<dbReference type="OrthoDB" id="2356897at2"/>
<proteinExistence type="inferred from homology"/>
<dbReference type="GO" id="GO:0006508">
    <property type="term" value="P:proteolysis"/>
    <property type="evidence" value="ECO:0007669"/>
    <property type="project" value="UniProtKB-KW"/>
</dbReference>
<feature type="transmembrane region" description="Helical" evidence="3">
    <location>
        <begin position="60"/>
        <end position="83"/>
    </location>
</feature>
<dbReference type="Gene3D" id="3.30.230.10">
    <property type="match status" value="1"/>
</dbReference>
<keyword evidence="1" id="KW-0378">Hydrolase</keyword>
<feature type="domain" description="PDZ" evidence="4">
    <location>
        <begin position="171"/>
        <end position="250"/>
    </location>
</feature>
<reference evidence="6 7" key="1">
    <citation type="submission" date="2018-03" db="EMBL/GenBank/DDBJ databases">
        <title>Genomic Encyclopedia of Archaeal and Bacterial Type Strains, Phase II (KMG-II): from individual species to whole genera.</title>
        <authorList>
            <person name="Goeker M."/>
        </authorList>
    </citation>
    <scope>NUCLEOTIDE SEQUENCE [LARGE SCALE GENOMIC DNA]</scope>
    <source>
        <strain evidence="6 7">ATCC BAA-1496</strain>
    </source>
</reference>
<dbReference type="Gene3D" id="2.30.42.10">
    <property type="match status" value="1"/>
</dbReference>
<keyword evidence="7" id="KW-1185">Reference proteome</keyword>
<name>A0A2T0UYF7_9MICO</name>
<comment type="similarity">
    <text evidence="1">Belongs to the peptidase S16 family.</text>
</comment>